<dbReference type="Proteomes" id="UP000014500">
    <property type="component" value="Unassembled WGS sequence"/>
</dbReference>
<name>T1IH82_STRMM</name>
<dbReference type="EMBL" id="JH429786">
    <property type="status" value="NOT_ANNOTATED_CDS"/>
    <property type="molecule type" value="Genomic_DNA"/>
</dbReference>
<dbReference type="HOGENOM" id="CLU_1715547_0_0_1"/>
<dbReference type="Gene3D" id="3.40.570.10">
    <property type="entry name" value="Extracellular Endonuclease, subunit A"/>
    <property type="match status" value="1"/>
</dbReference>
<dbReference type="EnsemblMetazoa" id="SMAR000189-RA">
    <property type="protein sequence ID" value="SMAR000189-PA"/>
    <property type="gene ID" value="SMAR000189"/>
</dbReference>
<evidence type="ECO:0000313" key="1">
    <source>
        <dbReference type="EnsemblMetazoa" id="SMAR000189-PA"/>
    </source>
</evidence>
<reference evidence="2" key="1">
    <citation type="submission" date="2011-05" db="EMBL/GenBank/DDBJ databases">
        <authorList>
            <person name="Richards S.R."/>
            <person name="Qu J."/>
            <person name="Jiang H."/>
            <person name="Jhangiani S.N."/>
            <person name="Agravi P."/>
            <person name="Goodspeed R."/>
            <person name="Gross S."/>
            <person name="Mandapat C."/>
            <person name="Jackson L."/>
            <person name="Mathew T."/>
            <person name="Pu L."/>
            <person name="Thornton R."/>
            <person name="Saada N."/>
            <person name="Wilczek-Boney K.B."/>
            <person name="Lee S."/>
            <person name="Kovar C."/>
            <person name="Wu Y."/>
            <person name="Scherer S.E."/>
            <person name="Worley K.C."/>
            <person name="Muzny D.M."/>
            <person name="Gibbs R."/>
        </authorList>
    </citation>
    <scope>NUCLEOTIDE SEQUENCE</scope>
    <source>
        <strain evidence="2">Brora</strain>
    </source>
</reference>
<accession>T1IH82</accession>
<protein>
    <submittedName>
        <fullName evidence="1">Uncharacterized protein</fullName>
    </submittedName>
</protein>
<dbReference type="AlphaFoldDB" id="T1IH82"/>
<sequence length="153" mass="17833">MTYLRILCTTTAGIGYFYGSTINKLRKHTFKVKAAQHPDVNPHIGSRFTKYGLPQRDVILRYKRKDDGFHLGCYLLPNRAIAENQELSEFRVPLSVIEEKGGFKLFKDGFKLPEILVDFKDFRRRREEYMPGEYRADFEEPEEGDGVEQNGHI</sequence>
<organism evidence="1 2">
    <name type="scientific">Strigamia maritima</name>
    <name type="common">European centipede</name>
    <name type="synonym">Geophilus maritimus</name>
    <dbReference type="NCBI Taxonomy" id="126957"/>
    <lineage>
        <taxon>Eukaryota</taxon>
        <taxon>Metazoa</taxon>
        <taxon>Ecdysozoa</taxon>
        <taxon>Arthropoda</taxon>
        <taxon>Myriapoda</taxon>
        <taxon>Chilopoda</taxon>
        <taxon>Pleurostigmophora</taxon>
        <taxon>Geophilomorpha</taxon>
        <taxon>Linotaeniidae</taxon>
        <taxon>Strigamia</taxon>
    </lineage>
</organism>
<reference evidence="1" key="2">
    <citation type="submission" date="2015-02" db="UniProtKB">
        <authorList>
            <consortium name="EnsemblMetazoa"/>
        </authorList>
    </citation>
    <scope>IDENTIFICATION</scope>
</reference>
<proteinExistence type="predicted"/>
<keyword evidence="2" id="KW-1185">Reference proteome</keyword>
<evidence type="ECO:0000313" key="2">
    <source>
        <dbReference type="Proteomes" id="UP000014500"/>
    </source>
</evidence>
<dbReference type="InterPro" id="IPR044929">
    <property type="entry name" value="DNA/RNA_non-sp_Endonuclease_sf"/>
</dbReference>
<dbReference type="PhylomeDB" id="T1IH82"/>